<evidence type="ECO:0000313" key="2">
    <source>
        <dbReference type="Proteomes" id="UP000022910"/>
    </source>
</evidence>
<comment type="caution">
    <text evidence="1">The sequence shown here is derived from an EMBL/GenBank/DDBJ whole genome shotgun (WGS) entry which is preliminary data.</text>
</comment>
<evidence type="ECO:0000313" key="1">
    <source>
        <dbReference type="EMBL" id="EXX52021.1"/>
    </source>
</evidence>
<dbReference type="PANTHER" id="PTHR43628:SF1">
    <property type="entry name" value="CHITIN SYNTHASE REGULATORY FACTOR 2-RELATED"/>
    <property type="match status" value="1"/>
</dbReference>
<keyword evidence="2" id="KW-1185">Reference proteome</keyword>
<dbReference type="Proteomes" id="UP000022910">
    <property type="component" value="Unassembled WGS sequence"/>
</dbReference>
<protein>
    <recommendedName>
        <fullName evidence="3">HCP-like protein</fullName>
    </recommendedName>
</protein>
<accession>A0A015JY02</accession>
<dbReference type="SMART" id="SM00671">
    <property type="entry name" value="SEL1"/>
    <property type="match status" value="2"/>
</dbReference>
<proteinExistence type="predicted"/>
<dbReference type="InterPro" id="IPR011990">
    <property type="entry name" value="TPR-like_helical_dom_sf"/>
</dbReference>
<organism evidence="1 2">
    <name type="scientific">Rhizophagus irregularis (strain DAOM 197198w)</name>
    <name type="common">Glomus intraradices</name>
    <dbReference type="NCBI Taxonomy" id="1432141"/>
    <lineage>
        <taxon>Eukaryota</taxon>
        <taxon>Fungi</taxon>
        <taxon>Fungi incertae sedis</taxon>
        <taxon>Mucoromycota</taxon>
        <taxon>Glomeromycotina</taxon>
        <taxon>Glomeromycetes</taxon>
        <taxon>Glomerales</taxon>
        <taxon>Glomeraceae</taxon>
        <taxon>Rhizophagus</taxon>
    </lineage>
</organism>
<gene>
    <name evidence="1" type="ORF">RirG_256720</name>
</gene>
<dbReference type="Pfam" id="PF08238">
    <property type="entry name" value="Sel1"/>
    <property type="match status" value="3"/>
</dbReference>
<dbReference type="AlphaFoldDB" id="A0A015JY02"/>
<dbReference type="HOGENOM" id="CLU_000288_36_12_1"/>
<reference evidence="1 2" key="1">
    <citation type="submission" date="2014-02" db="EMBL/GenBank/DDBJ databases">
        <title>Single nucleus genome sequencing reveals high similarity among nuclei of an endomycorrhizal fungus.</title>
        <authorList>
            <person name="Lin K."/>
            <person name="Geurts R."/>
            <person name="Zhang Z."/>
            <person name="Limpens E."/>
            <person name="Saunders D.G."/>
            <person name="Mu D."/>
            <person name="Pang E."/>
            <person name="Cao H."/>
            <person name="Cha H."/>
            <person name="Lin T."/>
            <person name="Zhou Q."/>
            <person name="Shang Y."/>
            <person name="Li Y."/>
            <person name="Ivanov S."/>
            <person name="Sharma T."/>
            <person name="Velzen R.V."/>
            <person name="Ruijter N.D."/>
            <person name="Aanen D.K."/>
            <person name="Win J."/>
            <person name="Kamoun S."/>
            <person name="Bisseling T."/>
            <person name="Huang S."/>
        </authorList>
    </citation>
    <scope>NUCLEOTIDE SEQUENCE [LARGE SCALE GENOMIC DNA]</scope>
    <source>
        <strain evidence="2">DAOM197198w</strain>
    </source>
</reference>
<dbReference type="EMBL" id="JEMT01029498">
    <property type="protein sequence ID" value="EXX52021.1"/>
    <property type="molecule type" value="Genomic_DNA"/>
</dbReference>
<dbReference type="Gene3D" id="1.25.40.10">
    <property type="entry name" value="Tetratricopeptide repeat domain"/>
    <property type="match status" value="1"/>
</dbReference>
<dbReference type="InterPro" id="IPR052945">
    <property type="entry name" value="Mitotic_Regulator"/>
</dbReference>
<dbReference type="SUPFAM" id="SSF81901">
    <property type="entry name" value="HCP-like"/>
    <property type="match status" value="1"/>
</dbReference>
<name>A0A015JY02_RHIIW</name>
<sequence>MAQYNLALMYKNGDNIDKDYSKAFELFKQSAEGKYPDGITMLAYCYHNGIGTRVNKQKAIELYRQAANLKNSANIGYDKAFELCHKLNIILLICIMYGREIKKDVSRVIYWHEQSVKQGDKNVQYKLKKN</sequence>
<dbReference type="PANTHER" id="PTHR43628">
    <property type="entry name" value="ACTIVATOR OF C KINASE PROTEIN 1-RELATED"/>
    <property type="match status" value="1"/>
</dbReference>
<dbReference type="InterPro" id="IPR006597">
    <property type="entry name" value="Sel1-like"/>
</dbReference>
<evidence type="ECO:0008006" key="3">
    <source>
        <dbReference type="Google" id="ProtNLM"/>
    </source>
</evidence>